<name>G8R3Z9_OWEHD</name>
<feature type="domain" description="Secretion system C-terminal sorting" evidence="2">
    <location>
        <begin position="1020"/>
        <end position="1096"/>
    </location>
</feature>
<dbReference type="Gene3D" id="2.130.10.10">
    <property type="entry name" value="YVTN repeat-like/Quinoprotein amine dehydrogenase"/>
    <property type="match status" value="3"/>
</dbReference>
<accession>G8R3Z9</accession>
<dbReference type="PANTHER" id="PTHR43739:SF5">
    <property type="entry name" value="EXO-ALPHA-SIALIDASE"/>
    <property type="match status" value="1"/>
</dbReference>
<dbReference type="InterPro" id="IPR026444">
    <property type="entry name" value="Secre_tail"/>
</dbReference>
<dbReference type="PANTHER" id="PTHR43739">
    <property type="entry name" value="XYLOGLUCANASE (EUROFUNG)"/>
    <property type="match status" value="1"/>
</dbReference>
<dbReference type="KEGG" id="oho:Oweho_1022"/>
<evidence type="ECO:0000256" key="1">
    <source>
        <dbReference type="ARBA" id="ARBA00022729"/>
    </source>
</evidence>
<organism evidence="3 4">
    <name type="scientific">Owenweeksia hongkongensis (strain DSM 17368 / CIP 108786 / JCM 12287 / NRRL B-23963 / UST20020801)</name>
    <dbReference type="NCBI Taxonomy" id="926562"/>
    <lineage>
        <taxon>Bacteria</taxon>
        <taxon>Pseudomonadati</taxon>
        <taxon>Bacteroidota</taxon>
        <taxon>Flavobacteriia</taxon>
        <taxon>Flavobacteriales</taxon>
        <taxon>Owenweeksiaceae</taxon>
        <taxon>Owenweeksia</taxon>
    </lineage>
</organism>
<dbReference type="OrthoDB" id="9757947at2"/>
<dbReference type="InterPro" id="IPR015943">
    <property type="entry name" value="WD40/YVTN_repeat-like_dom_sf"/>
</dbReference>
<evidence type="ECO:0000313" key="4">
    <source>
        <dbReference type="Proteomes" id="UP000005631"/>
    </source>
</evidence>
<dbReference type="AlphaFoldDB" id="G8R3Z9"/>
<dbReference type="HOGENOM" id="CLU_004232_0_0_10"/>
<keyword evidence="1" id="KW-0732">Signal</keyword>
<keyword evidence="4" id="KW-1185">Reference proteome</keyword>
<dbReference type="eggNOG" id="COG4447">
    <property type="taxonomic scope" value="Bacteria"/>
</dbReference>
<dbReference type="NCBIfam" id="TIGR04183">
    <property type="entry name" value="Por_Secre_tail"/>
    <property type="match status" value="1"/>
</dbReference>
<dbReference type="GO" id="GO:0010411">
    <property type="term" value="P:xyloglucan metabolic process"/>
    <property type="evidence" value="ECO:0007669"/>
    <property type="project" value="TreeGrafter"/>
</dbReference>
<dbReference type="EMBL" id="CP003156">
    <property type="protein sequence ID" value="AEV32031.1"/>
    <property type="molecule type" value="Genomic_DNA"/>
</dbReference>
<sequence length="1098" mass="117801">MKKGILYSSLAGFGLVLLSLAVYTNQGAKEYYTPREVTASKDGYKGAAEWLHRMRANPQTGEIDPKDVENARIQARQFASKKSTSALGLTWENMGPNDIGGRIRAFLIDKDNPDIMFAGGVSGGLFKTINAGASWAPINDLQENLAVVSIAQAANGDIYYGTGEGMYYFANGVGTGGIAGDGMFKSTDGGNTFSVLPSTTTWASIGKIVCDPNNPNLVYAATNSGVQVSEDGGVTWANPANTFGAATLDMTIDSQGRVWAKIGDRFYKSDGTVGGFTEISKSQVGIQPNELPRTSGRSRIAVSPQDPNYVYVITTASNNFDKAYRSTDGGANWTVIGEQNFYLNPHGAQGNGQGTYDNAVTVDATNKDRIMVGGVTLWEWTLSGGWELAASIGGSGGGFPYYVHADMHHVVWHPTKPNFVFALNDGGVFRSKNNGETWDPISKGFVTTQFYSIAVGANGEIMGGTQDNGTIFIDPANYYSESGVRTPGVNFNGSVRDGDGGYADMSKLNEDVMFKEMQYGVMGRSTDGGDSYESIYDFDRMDPNGVAGNGSNAFADFIMPFTLWEKLNDPTSTDSVIFSADSLVNDFGSGGGDSVFEGSFVAPRFEKTTVNGEVVNTTATLDSLGFTLDAGSRRITVDANGELVASGVNSSLKGGSFINYFIDASNNNLPTVEFKVSFDSIVKNDNVVARLPISYNAGDKIIVKSRTNDIDLIYSLPSAANSVTNPEILFQDAVQSAFFVGLRTNTLNTPTGNPNDAGGIWMTRDVLTNLVSTPEWYHIGTLAQSELPQCMAVSGDGDVLYVGTSSGRVYRFSNLSNARDSASADIDDFYRTDSTRASTSVVQKTMIRNFGGGRAVTSIATHPFDKDKLVVTLGNYGSTDHVYYSGNATAAAPVLIQKDLSGLPDFPVYASTFNFNDPTGKQVVIGTEMGVYTTDDISAASVTWTAENTGLANVPVFDLIQQQTIRYDLYPTFKEGFYEGAIYAGTHGRGIFRTGSTQDYIGIKEVKPSEVAEATKMLNVYPNPATDKIFIDLALESRADVTVTIRNISGQLMKNVTYNKLSKDVDNIEVGVSNLAKGTYVITLSKGSEVISGKFIKQ</sequence>
<dbReference type="InterPro" id="IPR052025">
    <property type="entry name" value="Xyloglucanase_GH74"/>
</dbReference>
<reference evidence="3 4" key="1">
    <citation type="journal article" date="2012" name="Stand. Genomic Sci.">
        <title>Genome sequence of the orange-pigmented seawater bacterium Owenweeksia hongkongensis type strain (UST20020801(T)).</title>
        <authorList>
            <person name="Riedel T."/>
            <person name="Held B."/>
            <person name="Nolan M."/>
            <person name="Lucas S."/>
            <person name="Lapidus A."/>
            <person name="Tice H."/>
            <person name="Del Rio T.G."/>
            <person name="Cheng J.F."/>
            <person name="Han C."/>
            <person name="Tapia R."/>
            <person name="Goodwin L.A."/>
            <person name="Pitluck S."/>
            <person name="Liolios K."/>
            <person name="Mavromatis K."/>
            <person name="Pagani I."/>
            <person name="Ivanova N."/>
            <person name="Mikhailova N."/>
            <person name="Pati A."/>
            <person name="Chen A."/>
            <person name="Palaniappan K."/>
            <person name="Rohde M."/>
            <person name="Tindall B.J."/>
            <person name="Detter J.C."/>
            <person name="Goker M."/>
            <person name="Woyke T."/>
            <person name="Bristow J."/>
            <person name="Eisen J.A."/>
            <person name="Markowitz V."/>
            <person name="Hugenholtz P."/>
            <person name="Klenk H.P."/>
            <person name="Kyrpides N.C."/>
        </authorList>
    </citation>
    <scope>NUCLEOTIDE SEQUENCE</scope>
    <source>
        <strain evidence="4">DSM 17368 / JCM 12287 / NRRL B-23963</strain>
    </source>
</reference>
<evidence type="ECO:0000259" key="2">
    <source>
        <dbReference type="Pfam" id="PF18962"/>
    </source>
</evidence>
<dbReference type="Pfam" id="PF18962">
    <property type="entry name" value="Por_Secre_tail"/>
    <property type="match status" value="1"/>
</dbReference>
<protein>
    <submittedName>
        <fullName evidence="3">BNR/Asp-box repeat protein</fullName>
    </submittedName>
</protein>
<proteinExistence type="predicted"/>
<dbReference type="Proteomes" id="UP000005631">
    <property type="component" value="Chromosome"/>
</dbReference>
<gene>
    <name evidence="3" type="ordered locus">Oweho_1022</name>
</gene>
<dbReference type="SUPFAM" id="SSF110296">
    <property type="entry name" value="Oligoxyloglucan reducing end-specific cellobiohydrolase"/>
    <property type="match status" value="2"/>
</dbReference>
<dbReference type="STRING" id="926562.Oweho_1022"/>
<evidence type="ECO:0000313" key="3">
    <source>
        <dbReference type="EMBL" id="AEV32031.1"/>
    </source>
</evidence>
<dbReference type="RefSeq" id="WP_014201391.1">
    <property type="nucleotide sequence ID" value="NC_016599.1"/>
</dbReference>